<dbReference type="Proteomes" id="UP000001307">
    <property type="component" value="Unassembled WGS sequence"/>
</dbReference>
<gene>
    <name evidence="1" type="ORF">GSOID_T00014857001</name>
</gene>
<keyword evidence="2" id="KW-1185">Reference proteome</keyword>
<sequence>MSNLPEQFIKETIGEDAWEHYLTKKALKEIKEAIEKQPTQSDGEAYMSYHKALLWFQDKRRKYPDGWKKNLELLLEIGDYNVNHYEDMALPEYKEEPFKLNPERTVRRLKPLNTKLKDTDHFLEITVTPKEGERDEFTSAKDIPPVINHVEWSMHFDSWVSKLSSKDLKDKVLKHFNERTLKSDREDIHSAFGKVLQKRKTRMSQVKLHERFRTMKRNRQICNRFKHSVTLPQKVVTLPYKSKINSGRKGKFSLVTSEQKGLARQTDKKIEEYVKEHERTRGAYIPRDKLAKMKAYSEKLQAQKPK</sequence>
<name>E4X0Q1_OIKDI</name>
<evidence type="ECO:0000313" key="1">
    <source>
        <dbReference type="EMBL" id="CBY22935.1"/>
    </source>
</evidence>
<dbReference type="AlphaFoldDB" id="E4X0Q1"/>
<proteinExistence type="predicted"/>
<dbReference type="EMBL" id="FN653020">
    <property type="protein sequence ID" value="CBY22935.1"/>
    <property type="molecule type" value="Genomic_DNA"/>
</dbReference>
<accession>E4X0Q1</accession>
<organism evidence="1">
    <name type="scientific">Oikopleura dioica</name>
    <name type="common">Tunicate</name>
    <dbReference type="NCBI Taxonomy" id="34765"/>
    <lineage>
        <taxon>Eukaryota</taxon>
        <taxon>Metazoa</taxon>
        <taxon>Chordata</taxon>
        <taxon>Tunicata</taxon>
        <taxon>Appendicularia</taxon>
        <taxon>Copelata</taxon>
        <taxon>Oikopleuridae</taxon>
        <taxon>Oikopleura</taxon>
    </lineage>
</organism>
<reference evidence="1" key="1">
    <citation type="journal article" date="2010" name="Science">
        <title>Plasticity of animal genome architecture unmasked by rapid evolution of a pelagic tunicate.</title>
        <authorList>
            <person name="Denoeud F."/>
            <person name="Henriet S."/>
            <person name="Mungpakdee S."/>
            <person name="Aury J.M."/>
            <person name="Da Silva C."/>
            <person name="Brinkmann H."/>
            <person name="Mikhaleva J."/>
            <person name="Olsen L.C."/>
            <person name="Jubin C."/>
            <person name="Canestro C."/>
            <person name="Bouquet J.M."/>
            <person name="Danks G."/>
            <person name="Poulain J."/>
            <person name="Campsteijn C."/>
            <person name="Adamski M."/>
            <person name="Cross I."/>
            <person name="Yadetie F."/>
            <person name="Muffato M."/>
            <person name="Louis A."/>
            <person name="Butcher S."/>
            <person name="Tsagkogeorga G."/>
            <person name="Konrad A."/>
            <person name="Singh S."/>
            <person name="Jensen M.F."/>
            <person name="Cong E.H."/>
            <person name="Eikeseth-Otteraa H."/>
            <person name="Noel B."/>
            <person name="Anthouard V."/>
            <person name="Porcel B.M."/>
            <person name="Kachouri-Lafond R."/>
            <person name="Nishino A."/>
            <person name="Ugolini M."/>
            <person name="Chourrout P."/>
            <person name="Nishida H."/>
            <person name="Aasland R."/>
            <person name="Huzurbazar S."/>
            <person name="Westhof E."/>
            <person name="Delsuc F."/>
            <person name="Lehrach H."/>
            <person name="Reinhardt R."/>
            <person name="Weissenbach J."/>
            <person name="Roy S.W."/>
            <person name="Artiguenave F."/>
            <person name="Postlethwait J.H."/>
            <person name="Manak J.R."/>
            <person name="Thompson E.M."/>
            <person name="Jaillon O."/>
            <person name="Du Pasquier L."/>
            <person name="Boudinot P."/>
            <person name="Liberles D.A."/>
            <person name="Volff J.N."/>
            <person name="Philippe H."/>
            <person name="Lenhard B."/>
            <person name="Roest Crollius H."/>
            <person name="Wincker P."/>
            <person name="Chourrout D."/>
        </authorList>
    </citation>
    <scope>NUCLEOTIDE SEQUENCE [LARGE SCALE GENOMIC DNA]</scope>
</reference>
<protein>
    <submittedName>
        <fullName evidence="1">Uncharacterized protein</fullName>
    </submittedName>
</protein>
<dbReference type="InParanoid" id="E4X0Q1"/>
<evidence type="ECO:0000313" key="2">
    <source>
        <dbReference type="Proteomes" id="UP000001307"/>
    </source>
</evidence>